<gene>
    <name evidence="2" type="ORF">SAMN05421742_103245</name>
</gene>
<dbReference type="Proteomes" id="UP000217076">
    <property type="component" value="Unassembled WGS sequence"/>
</dbReference>
<sequence>MSSTPQSPTARAAPSKAPPPAGNGRPGSPTPAQAAWLARGLDQPGGKLPLFDTNGRKVNARMIRACLDKGWAEPWFANPVKPDWLVCRLTEAGRRAVADRQG</sequence>
<evidence type="ECO:0000313" key="2">
    <source>
        <dbReference type="EMBL" id="SDG93512.1"/>
    </source>
</evidence>
<evidence type="ECO:0000313" key="3">
    <source>
        <dbReference type="Proteomes" id="UP000217076"/>
    </source>
</evidence>
<organism evidence="2 3">
    <name type="scientific">Roseospirillum parvum</name>
    <dbReference type="NCBI Taxonomy" id="83401"/>
    <lineage>
        <taxon>Bacteria</taxon>
        <taxon>Pseudomonadati</taxon>
        <taxon>Pseudomonadota</taxon>
        <taxon>Alphaproteobacteria</taxon>
        <taxon>Rhodospirillales</taxon>
        <taxon>Rhodospirillaceae</taxon>
        <taxon>Roseospirillum</taxon>
    </lineage>
</organism>
<keyword evidence="3" id="KW-1185">Reference proteome</keyword>
<proteinExistence type="predicted"/>
<accession>A0A1G7YAK3</accession>
<feature type="region of interest" description="Disordered" evidence="1">
    <location>
        <begin position="1"/>
        <end position="32"/>
    </location>
</feature>
<name>A0A1G7YAK3_9PROT</name>
<dbReference type="AlphaFoldDB" id="A0A1G7YAK3"/>
<evidence type="ECO:0000256" key="1">
    <source>
        <dbReference type="SAM" id="MobiDB-lite"/>
    </source>
</evidence>
<reference evidence="3" key="1">
    <citation type="submission" date="2016-10" db="EMBL/GenBank/DDBJ databases">
        <authorList>
            <person name="Varghese N."/>
            <person name="Submissions S."/>
        </authorList>
    </citation>
    <scope>NUCLEOTIDE SEQUENCE [LARGE SCALE GENOMIC DNA]</scope>
    <source>
        <strain evidence="3">930I</strain>
    </source>
</reference>
<dbReference type="RefSeq" id="WP_245689312.1">
    <property type="nucleotide sequence ID" value="NZ_FNCV01000003.1"/>
</dbReference>
<dbReference type="EMBL" id="FNCV01000003">
    <property type="protein sequence ID" value="SDG93512.1"/>
    <property type="molecule type" value="Genomic_DNA"/>
</dbReference>
<protein>
    <submittedName>
        <fullName evidence="2">Uncharacterized protein</fullName>
    </submittedName>
</protein>